<feature type="region of interest" description="Disordered" evidence="7">
    <location>
        <begin position="319"/>
        <end position="432"/>
    </location>
</feature>
<keyword evidence="5 8" id="KW-1133">Transmembrane helix</keyword>
<dbReference type="Pfam" id="PF13967">
    <property type="entry name" value="RSN1_TM"/>
    <property type="match status" value="1"/>
</dbReference>
<dbReference type="PANTHER" id="PTHR13018">
    <property type="entry name" value="PROBABLE MEMBRANE PROTEIN DUF221-RELATED"/>
    <property type="match status" value="1"/>
</dbReference>
<evidence type="ECO:0000256" key="6">
    <source>
        <dbReference type="ARBA" id="ARBA00023136"/>
    </source>
</evidence>
<keyword evidence="4 8" id="KW-0812">Transmembrane</keyword>
<dbReference type="InParanoid" id="D8LQB2"/>
<dbReference type="OMA" id="DAFMMLQ"/>
<feature type="transmembrane region" description="Helical" evidence="8">
    <location>
        <begin position="741"/>
        <end position="766"/>
    </location>
</feature>
<dbReference type="Proteomes" id="UP000002630">
    <property type="component" value="Linkage Group LG27"/>
</dbReference>
<dbReference type="InterPro" id="IPR003864">
    <property type="entry name" value="CSC1/OSCA1-like_7TM"/>
</dbReference>
<name>D8LQB2_ECTSI</name>
<feature type="compositionally biased region" description="Gly residues" evidence="7">
    <location>
        <begin position="348"/>
        <end position="372"/>
    </location>
</feature>
<dbReference type="InterPro" id="IPR032880">
    <property type="entry name" value="CSC1/OSCA1-like_N"/>
</dbReference>
<keyword evidence="12" id="KW-1185">Reference proteome</keyword>
<evidence type="ECO:0000259" key="9">
    <source>
        <dbReference type="Pfam" id="PF02714"/>
    </source>
</evidence>
<dbReference type="EMBL" id="FN649752">
    <property type="protein sequence ID" value="CBN77492.1"/>
    <property type="molecule type" value="Genomic_DNA"/>
</dbReference>
<evidence type="ECO:0000259" key="10">
    <source>
        <dbReference type="Pfam" id="PF13967"/>
    </source>
</evidence>
<keyword evidence="6 8" id="KW-0472">Membrane</keyword>
<evidence type="ECO:0000256" key="3">
    <source>
        <dbReference type="ARBA" id="ARBA00022448"/>
    </source>
</evidence>
<evidence type="ECO:0000256" key="1">
    <source>
        <dbReference type="ARBA" id="ARBA00004141"/>
    </source>
</evidence>
<feature type="transmembrane region" description="Helical" evidence="8">
    <location>
        <begin position="667"/>
        <end position="689"/>
    </location>
</feature>
<feature type="domain" description="CSC1/OSCA1-like N-terminal transmembrane" evidence="10">
    <location>
        <begin position="49"/>
        <end position="188"/>
    </location>
</feature>
<feature type="transmembrane region" description="Helical" evidence="8">
    <location>
        <begin position="40"/>
        <end position="61"/>
    </location>
</feature>
<dbReference type="AlphaFoldDB" id="D8LQB2"/>
<feature type="transmembrane region" description="Helical" evidence="8">
    <location>
        <begin position="536"/>
        <end position="560"/>
    </location>
</feature>
<feature type="transmembrane region" description="Helical" evidence="8">
    <location>
        <begin position="126"/>
        <end position="147"/>
    </location>
</feature>
<feature type="domain" description="CSC1/OSCA1-like 7TM region" evidence="9">
    <location>
        <begin position="534"/>
        <end position="812"/>
    </location>
</feature>
<protein>
    <submittedName>
        <fullName evidence="11">Uncharacterized protein</fullName>
    </submittedName>
</protein>
<feature type="compositionally biased region" description="Acidic residues" evidence="7">
    <location>
        <begin position="330"/>
        <end position="342"/>
    </location>
</feature>
<dbReference type="GO" id="GO:0005886">
    <property type="term" value="C:plasma membrane"/>
    <property type="evidence" value="ECO:0007669"/>
    <property type="project" value="TreeGrafter"/>
</dbReference>
<organism evidence="11 12">
    <name type="scientific">Ectocarpus siliculosus</name>
    <name type="common">Brown alga</name>
    <name type="synonym">Conferva siliculosa</name>
    <dbReference type="NCBI Taxonomy" id="2880"/>
    <lineage>
        <taxon>Eukaryota</taxon>
        <taxon>Sar</taxon>
        <taxon>Stramenopiles</taxon>
        <taxon>Ochrophyta</taxon>
        <taxon>PX clade</taxon>
        <taxon>Phaeophyceae</taxon>
        <taxon>Ectocarpales</taxon>
        <taxon>Ectocarpaceae</taxon>
        <taxon>Ectocarpus</taxon>
    </lineage>
</organism>
<evidence type="ECO:0000313" key="12">
    <source>
        <dbReference type="Proteomes" id="UP000002630"/>
    </source>
</evidence>
<evidence type="ECO:0000256" key="4">
    <source>
        <dbReference type="ARBA" id="ARBA00022692"/>
    </source>
</evidence>
<feature type="transmembrane region" description="Helical" evidence="8">
    <location>
        <begin position="628"/>
        <end position="647"/>
    </location>
</feature>
<evidence type="ECO:0000313" key="11">
    <source>
        <dbReference type="EMBL" id="CBN77492.1"/>
    </source>
</evidence>
<feature type="region of interest" description="Disordered" evidence="7">
    <location>
        <begin position="865"/>
        <end position="896"/>
    </location>
</feature>
<dbReference type="Pfam" id="PF02714">
    <property type="entry name" value="RSN1_7TM"/>
    <property type="match status" value="1"/>
</dbReference>
<sequence>MSYESSSGSTSVSGVSSWWDWIPSWLLDYDAYEETENEDLTAIGIVAMYTSAMSLLFWLYWTYKRWNDPGFFSPKRAERPPDLPGPREGLFAWVWALYRIPEEEFIRFAGFDAQIYVRMYSLAGKMLSVIALYALPVVLPVNCLGHFETTDNLLSKMSMSNVGVDSPWLWVHVTGIYVVTLVCLLFLKAEFRAYIRLRQRYLQQRKPHMRTIMLDVPADARSNAILESYFGYLYPDAVLTAVCTQRVDAVTYLTEELSYYNTEVSREQAKRLHHLRKIDQRALRMAAQGTLQQAIQAIMAQGGGQILDDEETGLVEQLLRRSSGARGSSEDLEEGEEEEEEGMIGRPGSVGSGHGGGGGARGRGGGGGGGGRLGREGVPRGGSEHGGLVAYPRRRTGPKTLFEQQQSLYGGTGDDSDAEGTTTLAYGDDRGDGGGTGLSALLSSAFDGSSAHSGGAESRPLLGRSQSSVRVRKINFPEMTPRAFVTFKTFSAATVARQVLHGAAPGRMAAEESPEARDIYWFNTRVTQNQRNRRRVLVEVFLGLLYVFYVVPVTLLYLLLSEDSVTTYADWVADLYDNSTIFAAFVQLLQPIALLVLMNTLPPLIRLLGMAEGFPAESRNQQAVLSRYFYFQIINVFLVTTVANSILDTISEIVEEPTKTFTLLGEALPKVAGFFCEYIILKMFAGLWIELTRSISLMQEYLLRVIWPRKTPRDRATVVMGIRPYFDAGWFNYPKYIAQDLLVVVICLTYAIVNPFILVVGIPYFFACHLVYKHQMLFVYEPMYETGGVFFPKIFRRFIFALIIAQATMVGILILKVAYYQAGLVFLLMILTYIAKSSLRGSYEPAALSLPLEIAKVLDDVEPARRPARDHEDGDDGDARTAYLQPSLKAEPFARPELERDHQANIDFERFRGRV</sequence>
<keyword evidence="3" id="KW-0813">Transport</keyword>
<dbReference type="OrthoDB" id="1689567at2759"/>
<dbReference type="eggNOG" id="KOG1134">
    <property type="taxonomic scope" value="Eukaryota"/>
</dbReference>
<evidence type="ECO:0000256" key="5">
    <source>
        <dbReference type="ARBA" id="ARBA00022989"/>
    </source>
</evidence>
<evidence type="ECO:0000256" key="2">
    <source>
        <dbReference type="ARBA" id="ARBA00007779"/>
    </source>
</evidence>
<gene>
    <name evidence="11" type="ORF">Esi_0059_0134</name>
</gene>
<proteinExistence type="inferred from homology"/>
<accession>D8LQB2</accession>
<dbReference type="GO" id="GO:0005227">
    <property type="term" value="F:calcium-activated cation channel activity"/>
    <property type="evidence" value="ECO:0007669"/>
    <property type="project" value="InterPro"/>
</dbReference>
<evidence type="ECO:0000256" key="8">
    <source>
        <dbReference type="SAM" id="Phobius"/>
    </source>
</evidence>
<feature type="transmembrane region" description="Helical" evidence="8">
    <location>
        <begin position="580"/>
        <end position="601"/>
    </location>
</feature>
<reference evidence="11 12" key="1">
    <citation type="journal article" date="2010" name="Nature">
        <title>The Ectocarpus genome and the independent evolution of multicellularity in brown algae.</title>
        <authorList>
            <person name="Cock J.M."/>
            <person name="Sterck L."/>
            <person name="Rouze P."/>
            <person name="Scornet D."/>
            <person name="Allen A.E."/>
            <person name="Amoutzias G."/>
            <person name="Anthouard V."/>
            <person name="Artiguenave F."/>
            <person name="Aury J.M."/>
            <person name="Badger J.H."/>
            <person name="Beszteri B."/>
            <person name="Billiau K."/>
            <person name="Bonnet E."/>
            <person name="Bothwell J.H."/>
            <person name="Bowler C."/>
            <person name="Boyen C."/>
            <person name="Brownlee C."/>
            <person name="Carrano C.J."/>
            <person name="Charrier B."/>
            <person name="Cho G.Y."/>
            <person name="Coelho S.M."/>
            <person name="Collen J."/>
            <person name="Corre E."/>
            <person name="Da Silva C."/>
            <person name="Delage L."/>
            <person name="Delaroque N."/>
            <person name="Dittami S.M."/>
            <person name="Doulbeau S."/>
            <person name="Elias M."/>
            <person name="Farnham G."/>
            <person name="Gachon C.M."/>
            <person name="Gschloessl B."/>
            <person name="Heesch S."/>
            <person name="Jabbari K."/>
            <person name="Jubin C."/>
            <person name="Kawai H."/>
            <person name="Kimura K."/>
            <person name="Kloareg B."/>
            <person name="Kupper F.C."/>
            <person name="Lang D."/>
            <person name="Le Bail A."/>
            <person name="Leblanc C."/>
            <person name="Lerouge P."/>
            <person name="Lohr M."/>
            <person name="Lopez P.J."/>
            <person name="Martens C."/>
            <person name="Maumus F."/>
            <person name="Michel G."/>
            <person name="Miranda-Saavedra D."/>
            <person name="Morales J."/>
            <person name="Moreau H."/>
            <person name="Motomura T."/>
            <person name="Nagasato C."/>
            <person name="Napoli C.A."/>
            <person name="Nelson D.R."/>
            <person name="Nyvall-Collen P."/>
            <person name="Peters A.F."/>
            <person name="Pommier C."/>
            <person name="Potin P."/>
            <person name="Poulain J."/>
            <person name="Quesneville H."/>
            <person name="Read B."/>
            <person name="Rensing S.A."/>
            <person name="Ritter A."/>
            <person name="Rousvoal S."/>
            <person name="Samanta M."/>
            <person name="Samson G."/>
            <person name="Schroeder D.C."/>
            <person name="Segurens B."/>
            <person name="Strittmatter M."/>
            <person name="Tonon T."/>
            <person name="Tregear J.W."/>
            <person name="Valentin K."/>
            <person name="von Dassow P."/>
            <person name="Yamagishi T."/>
            <person name="Van de Peer Y."/>
            <person name="Wincker P."/>
        </authorList>
    </citation>
    <scope>NUCLEOTIDE SEQUENCE [LARGE SCALE GENOMIC DNA]</scope>
    <source>
        <strain evidence="12">Ec32 / CCAP1310/4</strain>
    </source>
</reference>
<dbReference type="PANTHER" id="PTHR13018:SF5">
    <property type="entry name" value="RE44586P"/>
    <property type="match status" value="1"/>
</dbReference>
<comment type="similarity">
    <text evidence="2">Belongs to the CSC1 (TC 1.A.17) family.</text>
</comment>
<dbReference type="InterPro" id="IPR045122">
    <property type="entry name" value="Csc1-like"/>
</dbReference>
<dbReference type="EMBL" id="FN648807">
    <property type="protein sequence ID" value="CBN77492.1"/>
    <property type="molecule type" value="Genomic_DNA"/>
</dbReference>
<comment type="subcellular location">
    <subcellularLocation>
        <location evidence="1">Membrane</location>
        <topology evidence="1">Multi-pass membrane protein</topology>
    </subcellularLocation>
</comment>
<evidence type="ECO:0000256" key="7">
    <source>
        <dbReference type="SAM" id="MobiDB-lite"/>
    </source>
</evidence>
<feature type="transmembrane region" description="Helical" evidence="8">
    <location>
        <begin position="167"/>
        <end position="187"/>
    </location>
</feature>
<feature type="transmembrane region" description="Helical" evidence="8">
    <location>
        <begin position="798"/>
        <end position="831"/>
    </location>
</feature>